<dbReference type="GO" id="GO:0046657">
    <property type="term" value="P:folic acid catabolic process"/>
    <property type="evidence" value="ECO:0007669"/>
    <property type="project" value="TreeGrafter"/>
</dbReference>
<dbReference type="GO" id="GO:0016805">
    <property type="term" value="F:dipeptidase activity"/>
    <property type="evidence" value="ECO:0007669"/>
    <property type="project" value="InterPro"/>
</dbReference>
<protein>
    <recommendedName>
        <fullName evidence="1">Peptidase M20 domain-containing protein 2</fullName>
    </recommendedName>
</protein>
<organism evidence="3 4">
    <name type="scientific">Pseudoclavibacter caeni</name>
    <dbReference type="NCBI Taxonomy" id="908846"/>
    <lineage>
        <taxon>Bacteria</taxon>
        <taxon>Bacillati</taxon>
        <taxon>Actinomycetota</taxon>
        <taxon>Actinomycetes</taxon>
        <taxon>Micrococcales</taxon>
        <taxon>Microbacteriaceae</taxon>
        <taxon>Pseudoclavibacter</taxon>
    </lineage>
</organism>
<name>A0A7C8BQX0_9MICO</name>
<reference evidence="3 4" key="1">
    <citation type="submission" date="2019-09" db="EMBL/GenBank/DDBJ databases">
        <title>Phylogeny of genus Pseudoclavibacter and closely related genus.</title>
        <authorList>
            <person name="Li Y."/>
        </authorList>
    </citation>
    <scope>NUCLEOTIDE SEQUENCE [LARGE SCALE GENOMIC DNA]</scope>
    <source>
        <strain evidence="3 4">JCM 16921</strain>
    </source>
</reference>
<proteinExistence type="inferred from homology"/>
<dbReference type="PANTHER" id="PTHR30575">
    <property type="entry name" value="PEPTIDASE M20"/>
    <property type="match status" value="1"/>
</dbReference>
<accession>A0A7C8BQX0</accession>
<dbReference type="FunFam" id="3.30.70.360:FF:000004">
    <property type="entry name" value="Peptidase M20 domain-containing protein 2"/>
    <property type="match status" value="1"/>
</dbReference>
<keyword evidence="4" id="KW-1185">Reference proteome</keyword>
<evidence type="ECO:0000256" key="1">
    <source>
        <dbReference type="PIRNR" id="PIRNR037226"/>
    </source>
</evidence>
<dbReference type="OrthoDB" id="9781032at2"/>
<dbReference type="EMBL" id="WBKA01000001">
    <property type="protein sequence ID" value="KAB1633649.1"/>
    <property type="molecule type" value="Genomic_DNA"/>
</dbReference>
<dbReference type="InterPro" id="IPR011650">
    <property type="entry name" value="Peptidase_M20_dimer"/>
</dbReference>
<dbReference type="PIRSF" id="PIRSF037226">
    <property type="entry name" value="Amidohydrolase_ACY1L2_prd"/>
    <property type="match status" value="1"/>
</dbReference>
<dbReference type="InterPro" id="IPR052030">
    <property type="entry name" value="Peptidase_M20/M20A_hydrolases"/>
</dbReference>
<dbReference type="InterPro" id="IPR017439">
    <property type="entry name" value="Amidohydrolase"/>
</dbReference>
<dbReference type="InterPro" id="IPR002933">
    <property type="entry name" value="Peptidase_M20"/>
</dbReference>
<dbReference type="Gene3D" id="3.40.630.10">
    <property type="entry name" value="Zn peptidases"/>
    <property type="match status" value="1"/>
</dbReference>
<dbReference type="PANTHER" id="PTHR30575:SF0">
    <property type="entry name" value="XAA-ARG DIPEPTIDASE"/>
    <property type="match status" value="1"/>
</dbReference>
<dbReference type="Proteomes" id="UP000481339">
    <property type="component" value="Unassembled WGS sequence"/>
</dbReference>
<evidence type="ECO:0000313" key="4">
    <source>
        <dbReference type="Proteomes" id="UP000481339"/>
    </source>
</evidence>
<evidence type="ECO:0000259" key="2">
    <source>
        <dbReference type="Pfam" id="PF07687"/>
    </source>
</evidence>
<dbReference type="RefSeq" id="WP_158035450.1">
    <property type="nucleotide sequence ID" value="NZ_BAAAZV010000018.1"/>
</dbReference>
<dbReference type="InterPro" id="IPR017144">
    <property type="entry name" value="Xaa-Arg_dipeptidase"/>
</dbReference>
<comment type="caution">
    <text evidence="3">The sequence shown here is derived from an EMBL/GenBank/DDBJ whole genome shotgun (WGS) entry which is preliminary data.</text>
</comment>
<dbReference type="Pfam" id="PF01546">
    <property type="entry name" value="Peptidase_M20"/>
    <property type="match status" value="1"/>
</dbReference>
<dbReference type="NCBIfam" id="TIGR01891">
    <property type="entry name" value="amidohydrolases"/>
    <property type="match status" value="1"/>
</dbReference>
<gene>
    <name evidence="3" type="ORF">F8O02_01610</name>
</gene>
<evidence type="ECO:0000313" key="3">
    <source>
        <dbReference type="EMBL" id="KAB1633649.1"/>
    </source>
</evidence>
<sequence>MSDHTAPCSHESLRDRVRDAVRVLSPRLVAVRDALYAHPETKWEEHDSAALLVRELERGGFAVTTGVAGLPTAFVGTAGHGPMRVGIVLEYDALPGLGHACGHDIIAAAGLGAALALATVADDLGITVEAIGAPAEEGGGGKILMLDAGVFDGLELAMMIHPGPVDAGWARPLAVAHLDVRFTGHESHAAAYPEEGVNASDAMIIAQVAIGMLRQQLPDGVRVHGVVTEAGTAPNAIPATAVGHWYVRARTLEELDALFPRVIHCFEAGALATGCRFTFEETSPRYSEFRNDERLLRHFAAEARAAGRDLDLEERRPGGMNTASTDMGNVSRRIRAIHPYLGIDSLPAVNHQAAFADATITPAGTRAVIDGALLMALTVIDDREDTRA</sequence>
<dbReference type="SUPFAM" id="SSF53187">
    <property type="entry name" value="Zn-dependent exopeptidases"/>
    <property type="match status" value="1"/>
</dbReference>
<dbReference type="InterPro" id="IPR036264">
    <property type="entry name" value="Bact_exopeptidase_dim_dom"/>
</dbReference>
<dbReference type="Pfam" id="PF07687">
    <property type="entry name" value="M20_dimer"/>
    <property type="match status" value="1"/>
</dbReference>
<comment type="similarity">
    <text evidence="1">Belongs to the peptidase M20A family.</text>
</comment>
<dbReference type="GO" id="GO:0071713">
    <property type="term" value="F:para-aminobenzoyl-glutamate hydrolase activity"/>
    <property type="evidence" value="ECO:0007669"/>
    <property type="project" value="TreeGrafter"/>
</dbReference>
<feature type="domain" description="Peptidase M20 dimerisation" evidence="2">
    <location>
        <begin position="177"/>
        <end position="265"/>
    </location>
</feature>
<dbReference type="SUPFAM" id="SSF55031">
    <property type="entry name" value="Bacterial exopeptidase dimerisation domain"/>
    <property type="match status" value="1"/>
</dbReference>
<dbReference type="AlphaFoldDB" id="A0A7C8BQX0"/>
<dbReference type="Gene3D" id="3.30.70.360">
    <property type="match status" value="1"/>
</dbReference>
<dbReference type="GO" id="GO:0005737">
    <property type="term" value="C:cytoplasm"/>
    <property type="evidence" value="ECO:0007669"/>
    <property type="project" value="TreeGrafter"/>
</dbReference>